<sequence length="129" mass="14833">MENSRAVGNIRGHPKWQSQTDILTRKRPSGNRQCHGTKFELAVDPVGSRFIRDGQRCLSGVVRSEYFTPDHAFVSGTLPMRRPVYKRKQTERLNLRVIDHVSFETDLIEAAEDTIRCDDLQDLTDQYNA</sequence>
<dbReference type="AlphaFoldDB" id="A0A9Q1HME7"/>
<comment type="caution">
    <text evidence="1">The sequence shown here is derived from an EMBL/GenBank/DDBJ whole genome shotgun (WGS) entry which is preliminary data.</text>
</comment>
<evidence type="ECO:0000313" key="1">
    <source>
        <dbReference type="EMBL" id="KAJ8051181.1"/>
    </source>
</evidence>
<name>A0A9Q1HME7_HOLLE</name>
<reference evidence="1" key="1">
    <citation type="submission" date="2021-10" db="EMBL/GenBank/DDBJ databases">
        <title>Tropical sea cucumber genome reveals ecological adaptation and Cuvierian tubules defense mechanism.</title>
        <authorList>
            <person name="Chen T."/>
        </authorList>
    </citation>
    <scope>NUCLEOTIDE SEQUENCE</scope>
    <source>
        <strain evidence="1">Nanhai2018</strain>
        <tissue evidence="1">Muscle</tissue>
    </source>
</reference>
<protein>
    <submittedName>
        <fullName evidence="1">Uncharacterized protein</fullName>
    </submittedName>
</protein>
<dbReference type="Proteomes" id="UP001152320">
    <property type="component" value="Chromosome 1"/>
</dbReference>
<keyword evidence="2" id="KW-1185">Reference proteome</keyword>
<organism evidence="1 2">
    <name type="scientific">Holothuria leucospilota</name>
    <name type="common">Black long sea cucumber</name>
    <name type="synonym">Mertensiothuria leucospilota</name>
    <dbReference type="NCBI Taxonomy" id="206669"/>
    <lineage>
        <taxon>Eukaryota</taxon>
        <taxon>Metazoa</taxon>
        <taxon>Echinodermata</taxon>
        <taxon>Eleutherozoa</taxon>
        <taxon>Echinozoa</taxon>
        <taxon>Holothuroidea</taxon>
        <taxon>Aspidochirotacea</taxon>
        <taxon>Aspidochirotida</taxon>
        <taxon>Holothuriidae</taxon>
        <taxon>Holothuria</taxon>
    </lineage>
</organism>
<evidence type="ECO:0000313" key="2">
    <source>
        <dbReference type="Proteomes" id="UP001152320"/>
    </source>
</evidence>
<gene>
    <name evidence="1" type="ORF">HOLleu_04646</name>
</gene>
<proteinExistence type="predicted"/>
<dbReference type="EMBL" id="JAIZAY010000001">
    <property type="protein sequence ID" value="KAJ8051181.1"/>
    <property type="molecule type" value="Genomic_DNA"/>
</dbReference>
<accession>A0A9Q1HME7</accession>